<proteinExistence type="predicted"/>
<reference evidence="3" key="1">
    <citation type="journal article" date="2023" name="Commun. Biol.">
        <title>Genome analysis of Parmales, the sister group of diatoms, reveals the evolutionary specialization of diatoms from phago-mixotrophs to photoautotrophs.</title>
        <authorList>
            <person name="Ban H."/>
            <person name="Sato S."/>
            <person name="Yoshikawa S."/>
            <person name="Yamada K."/>
            <person name="Nakamura Y."/>
            <person name="Ichinomiya M."/>
            <person name="Sato N."/>
            <person name="Blanc-Mathieu R."/>
            <person name="Endo H."/>
            <person name="Kuwata A."/>
            <person name="Ogata H."/>
        </authorList>
    </citation>
    <scope>NUCLEOTIDE SEQUENCE [LARGE SCALE GENOMIC DNA]</scope>
    <source>
        <strain evidence="3">NIES 3701</strain>
    </source>
</reference>
<gene>
    <name evidence="2" type="ORF">TrST_g6993</name>
</gene>
<dbReference type="InterPro" id="IPR036047">
    <property type="entry name" value="F-box-like_dom_sf"/>
</dbReference>
<evidence type="ECO:0008006" key="4">
    <source>
        <dbReference type="Google" id="ProtNLM"/>
    </source>
</evidence>
<sequence length="161" mass="17545">MSKNTCKTPNLPVDCMREITSPNLPVDCTPNLPVDCMREITSIIRDFESLVIVSATCRDFRALALAQRELLADPAHVFDFRLDESDVVVETSTGLRDAVVDTGSSKSDVKAVLLGGMEPQGNGPMQDGIPQGTGPPSDEATLSLEGQGNMRWRSRRFTHVL</sequence>
<comment type="caution">
    <text evidence="2">The sequence shown here is derived from an EMBL/GenBank/DDBJ whole genome shotgun (WGS) entry which is preliminary data.</text>
</comment>
<dbReference type="AlphaFoldDB" id="A0A9W7B298"/>
<dbReference type="SUPFAM" id="SSF81383">
    <property type="entry name" value="F-box domain"/>
    <property type="match status" value="1"/>
</dbReference>
<organism evidence="2 3">
    <name type="scientific">Triparma strigata</name>
    <dbReference type="NCBI Taxonomy" id="1606541"/>
    <lineage>
        <taxon>Eukaryota</taxon>
        <taxon>Sar</taxon>
        <taxon>Stramenopiles</taxon>
        <taxon>Ochrophyta</taxon>
        <taxon>Bolidophyceae</taxon>
        <taxon>Parmales</taxon>
        <taxon>Triparmaceae</taxon>
        <taxon>Triparma</taxon>
    </lineage>
</organism>
<dbReference type="EMBL" id="BRXY01000231">
    <property type="protein sequence ID" value="GMH79223.1"/>
    <property type="molecule type" value="Genomic_DNA"/>
</dbReference>
<evidence type="ECO:0000256" key="1">
    <source>
        <dbReference type="SAM" id="MobiDB-lite"/>
    </source>
</evidence>
<keyword evidence="3" id="KW-1185">Reference proteome</keyword>
<feature type="region of interest" description="Disordered" evidence="1">
    <location>
        <begin position="118"/>
        <end position="143"/>
    </location>
</feature>
<accession>A0A9W7B298</accession>
<protein>
    <recommendedName>
        <fullName evidence="4">F-box domain-containing protein</fullName>
    </recommendedName>
</protein>
<dbReference type="Proteomes" id="UP001165085">
    <property type="component" value="Unassembled WGS sequence"/>
</dbReference>
<dbReference type="OrthoDB" id="10617568at2759"/>
<name>A0A9W7B298_9STRA</name>
<evidence type="ECO:0000313" key="3">
    <source>
        <dbReference type="Proteomes" id="UP001165085"/>
    </source>
</evidence>
<evidence type="ECO:0000313" key="2">
    <source>
        <dbReference type="EMBL" id="GMH79223.1"/>
    </source>
</evidence>